<reference evidence="1" key="1">
    <citation type="submission" date="2022-09" db="EMBL/GenBank/DDBJ databases">
        <title>A Global Phylogenomic Analysis of the Shiitake Genus Lentinula.</title>
        <authorList>
            <consortium name="DOE Joint Genome Institute"/>
            <person name="Sierra-Patev S."/>
            <person name="Min B."/>
            <person name="Naranjo-Ortiz M."/>
            <person name="Looney B."/>
            <person name="Konkel Z."/>
            <person name="Slot J.C."/>
            <person name="Sakamoto Y."/>
            <person name="Steenwyk J.L."/>
            <person name="Rokas A."/>
            <person name="Carro J."/>
            <person name="Camarero S."/>
            <person name="Ferreira P."/>
            <person name="Molpeceres G."/>
            <person name="Ruiz-Duenas F.J."/>
            <person name="Serrano A."/>
            <person name="Henrissat B."/>
            <person name="Drula E."/>
            <person name="Hughes K.W."/>
            <person name="Mata J.L."/>
            <person name="Ishikawa N.K."/>
            <person name="Vargas-Isla R."/>
            <person name="Ushijima S."/>
            <person name="Smith C.A."/>
            <person name="Ahrendt S."/>
            <person name="Andreopoulos W."/>
            <person name="He G."/>
            <person name="Labutti K."/>
            <person name="Lipzen A."/>
            <person name="Ng V."/>
            <person name="Riley R."/>
            <person name="Sandor L."/>
            <person name="Barry K."/>
            <person name="Martinez A.T."/>
            <person name="Xiao Y."/>
            <person name="Gibbons J.G."/>
            <person name="Terashima K."/>
            <person name="Grigoriev I.V."/>
            <person name="Hibbett D.S."/>
        </authorList>
    </citation>
    <scope>NUCLEOTIDE SEQUENCE</scope>
    <source>
        <strain evidence="1">TMI1499</strain>
    </source>
</reference>
<feature type="non-terminal residue" evidence="1">
    <location>
        <position position="100"/>
    </location>
</feature>
<accession>A0ACC1TSA8</accession>
<organism evidence="1 2">
    <name type="scientific">Lentinula aff. lateritia</name>
    <dbReference type="NCBI Taxonomy" id="2804960"/>
    <lineage>
        <taxon>Eukaryota</taxon>
        <taxon>Fungi</taxon>
        <taxon>Dikarya</taxon>
        <taxon>Basidiomycota</taxon>
        <taxon>Agaricomycotina</taxon>
        <taxon>Agaricomycetes</taxon>
        <taxon>Agaricomycetidae</taxon>
        <taxon>Agaricales</taxon>
        <taxon>Marasmiineae</taxon>
        <taxon>Omphalotaceae</taxon>
        <taxon>Lentinula</taxon>
    </lineage>
</organism>
<dbReference type="Proteomes" id="UP001163835">
    <property type="component" value="Unassembled WGS sequence"/>
</dbReference>
<sequence>LWSHWFGPLSQCEHYGIHVNRMPKLGFIDAVNPEAFGFVNASEVLRGCHIIPAFEHGKTDQFLIGLARQENEDNEDFFRFYVNMWADRDMFMRFRGGGVG</sequence>
<proteinExistence type="predicted"/>
<dbReference type="EMBL" id="MU795289">
    <property type="protein sequence ID" value="KAJ3807617.1"/>
    <property type="molecule type" value="Genomic_DNA"/>
</dbReference>
<feature type="non-terminal residue" evidence="1">
    <location>
        <position position="1"/>
    </location>
</feature>
<gene>
    <name evidence="1" type="ORF">F5876DRAFT_27241</name>
</gene>
<evidence type="ECO:0000313" key="1">
    <source>
        <dbReference type="EMBL" id="KAJ3807617.1"/>
    </source>
</evidence>
<name>A0ACC1TSA8_9AGAR</name>
<keyword evidence="2" id="KW-1185">Reference proteome</keyword>
<protein>
    <submittedName>
        <fullName evidence="1">Uncharacterized protein</fullName>
    </submittedName>
</protein>
<comment type="caution">
    <text evidence="1">The sequence shown here is derived from an EMBL/GenBank/DDBJ whole genome shotgun (WGS) entry which is preliminary data.</text>
</comment>
<evidence type="ECO:0000313" key="2">
    <source>
        <dbReference type="Proteomes" id="UP001163835"/>
    </source>
</evidence>